<name>A0AA88F4D1_RHIRH</name>
<reference evidence="1 2" key="1">
    <citation type="submission" date="2018-08" db="EMBL/GenBank/DDBJ databases">
        <title>Crown Gall in kiwifruit.</title>
        <authorList>
            <person name="Visnovsky S.B."/>
            <person name="Pitman A.R."/>
        </authorList>
    </citation>
    <scope>NUCLEOTIDE SEQUENCE [LARGE SCALE GENOMIC DNA]</scope>
    <source>
        <strain evidence="1 2">SBV_302_78_2</strain>
    </source>
</reference>
<evidence type="ECO:0000313" key="2">
    <source>
        <dbReference type="Proteomes" id="UP000473658"/>
    </source>
</evidence>
<dbReference type="AlphaFoldDB" id="A0AA88F4D1"/>
<accession>A0AA88F4D1</accession>
<comment type="caution">
    <text evidence="1">The sequence shown here is derived from an EMBL/GenBank/DDBJ whole genome shotgun (WGS) entry which is preliminary data.</text>
</comment>
<dbReference type="EMBL" id="QRFF01000001">
    <property type="protein sequence ID" value="KAA3504777.1"/>
    <property type="molecule type" value="Genomic_DNA"/>
</dbReference>
<proteinExistence type="predicted"/>
<protein>
    <submittedName>
        <fullName evidence="1">Uncharacterized protein</fullName>
    </submittedName>
</protein>
<dbReference type="Proteomes" id="UP000473658">
    <property type="component" value="Unassembled WGS sequence"/>
</dbReference>
<organism evidence="1 2">
    <name type="scientific">Rhizobium rhizogenes</name>
    <name type="common">Agrobacterium rhizogenes</name>
    <dbReference type="NCBI Taxonomy" id="359"/>
    <lineage>
        <taxon>Bacteria</taxon>
        <taxon>Pseudomonadati</taxon>
        <taxon>Pseudomonadota</taxon>
        <taxon>Alphaproteobacteria</taxon>
        <taxon>Hyphomicrobiales</taxon>
        <taxon>Rhizobiaceae</taxon>
        <taxon>Rhizobium/Agrobacterium group</taxon>
        <taxon>Rhizobium</taxon>
    </lineage>
</organism>
<gene>
    <name evidence="1" type="ORF">DXM27_05260</name>
</gene>
<sequence>MDAVAPLMPANKTAAVVASKGEHFDFTPESFLVHSATPLPLRVITPQERGQPNFLDLTGVTIGRLTVQGVAQIASNAGANWSVRCRCGNYETRKAKFIKKCLAGENPGREEPMCAWCGKTRKLQLGIGVSQKGATA</sequence>
<evidence type="ECO:0000313" key="1">
    <source>
        <dbReference type="EMBL" id="KAA3504777.1"/>
    </source>
</evidence>